<gene>
    <name evidence="2" type="ORF">MPEBLZ_01119</name>
</gene>
<evidence type="ECO:0000313" key="3">
    <source>
        <dbReference type="Proteomes" id="UP000050360"/>
    </source>
</evidence>
<keyword evidence="1" id="KW-0472">Membrane</keyword>
<dbReference type="AlphaFoldDB" id="A0A0P8AI94"/>
<sequence length="75" mass="8139">MVSRSYKIILFLAFVVSIIFLLIGGYYTSKDTVPYPGKVVSGDENLTDGVAIKSGEGVWQKYGSWTWGLSGAMGL</sequence>
<dbReference type="EMBL" id="LKCM01000100">
    <property type="protein sequence ID" value="KPQ44259.1"/>
    <property type="molecule type" value="Genomic_DNA"/>
</dbReference>
<reference evidence="2 3" key="1">
    <citation type="submission" date="2015-09" db="EMBL/GenBank/DDBJ databases">
        <title>A metagenomics-based metabolic model of nitrate-dependent anaerobic oxidation of methane by Methanoperedens-like archaea.</title>
        <authorList>
            <person name="Arshad A."/>
            <person name="Speth D.R."/>
            <person name="De Graaf R.M."/>
            <person name="Op Den Camp H.J."/>
            <person name="Jetten M.S."/>
            <person name="Welte C.U."/>
        </authorList>
    </citation>
    <scope>NUCLEOTIDE SEQUENCE [LARGE SCALE GENOMIC DNA]</scope>
</reference>
<evidence type="ECO:0000256" key="1">
    <source>
        <dbReference type="SAM" id="Phobius"/>
    </source>
</evidence>
<evidence type="ECO:0000313" key="2">
    <source>
        <dbReference type="EMBL" id="KPQ44259.1"/>
    </source>
</evidence>
<organism evidence="2 3">
    <name type="scientific">Candidatus Methanoperedens nitratireducens</name>
    <dbReference type="NCBI Taxonomy" id="1392998"/>
    <lineage>
        <taxon>Archaea</taxon>
        <taxon>Methanobacteriati</taxon>
        <taxon>Methanobacteriota</taxon>
        <taxon>Stenosarchaea group</taxon>
        <taxon>Methanomicrobia</taxon>
        <taxon>Methanosarcinales</taxon>
        <taxon>ANME-2 cluster</taxon>
        <taxon>Candidatus Methanoperedentaceae</taxon>
        <taxon>Candidatus Methanoperedens</taxon>
    </lineage>
</organism>
<proteinExistence type="predicted"/>
<comment type="caution">
    <text evidence="2">The sequence shown here is derived from an EMBL/GenBank/DDBJ whole genome shotgun (WGS) entry which is preliminary data.</text>
</comment>
<accession>A0A0P8AI94</accession>
<feature type="transmembrane region" description="Helical" evidence="1">
    <location>
        <begin position="6"/>
        <end position="28"/>
    </location>
</feature>
<name>A0A0P8AI94_9EURY</name>
<keyword evidence="1" id="KW-0812">Transmembrane</keyword>
<keyword evidence="1" id="KW-1133">Transmembrane helix</keyword>
<protein>
    <submittedName>
        <fullName evidence="2">Uncharacterized protein</fullName>
    </submittedName>
</protein>
<dbReference type="Proteomes" id="UP000050360">
    <property type="component" value="Unassembled WGS sequence"/>
</dbReference>